<dbReference type="GO" id="GO:0020037">
    <property type="term" value="F:heme binding"/>
    <property type="evidence" value="ECO:0007669"/>
    <property type="project" value="InterPro"/>
</dbReference>
<evidence type="ECO:0000313" key="5">
    <source>
        <dbReference type="EMBL" id="WFD35878.1"/>
    </source>
</evidence>
<dbReference type="Pfam" id="PF00067">
    <property type="entry name" value="p450"/>
    <property type="match status" value="2"/>
</dbReference>
<evidence type="ECO:0000256" key="1">
    <source>
        <dbReference type="ARBA" id="ARBA00010617"/>
    </source>
</evidence>
<evidence type="ECO:0000256" key="2">
    <source>
        <dbReference type="ARBA" id="ARBA00023002"/>
    </source>
</evidence>
<dbReference type="EMBL" id="CP119880">
    <property type="protein sequence ID" value="WFD35878.1"/>
    <property type="molecule type" value="Genomic_DNA"/>
</dbReference>
<dbReference type="AlphaFoldDB" id="A0AAF0J754"/>
<accession>A0AAF0J754</accession>
<keyword evidence="3" id="KW-0479">Metal-binding</keyword>
<keyword evidence="4" id="KW-1133">Transmembrane helix</keyword>
<evidence type="ECO:0000313" key="6">
    <source>
        <dbReference type="Proteomes" id="UP001219933"/>
    </source>
</evidence>
<evidence type="ECO:0008006" key="7">
    <source>
        <dbReference type="Google" id="ProtNLM"/>
    </source>
</evidence>
<feature type="binding site" description="axial binding residue" evidence="3">
    <location>
        <position position="563"/>
    </location>
    <ligand>
        <name>heme</name>
        <dbReference type="ChEBI" id="CHEBI:30413"/>
    </ligand>
    <ligandPart>
        <name>Fe</name>
        <dbReference type="ChEBI" id="CHEBI:18248"/>
    </ligandPart>
</feature>
<keyword evidence="3" id="KW-0349">Heme</keyword>
<comment type="cofactor">
    <cofactor evidence="3">
        <name>heme</name>
        <dbReference type="ChEBI" id="CHEBI:30413"/>
    </cofactor>
</comment>
<dbReference type="GO" id="GO:0016705">
    <property type="term" value="F:oxidoreductase activity, acting on paired donors, with incorporation or reduction of molecular oxygen"/>
    <property type="evidence" value="ECO:0007669"/>
    <property type="project" value="InterPro"/>
</dbReference>
<dbReference type="PANTHER" id="PTHR24305:SF166">
    <property type="entry name" value="CYTOCHROME P450 12A4, MITOCHONDRIAL-RELATED"/>
    <property type="match status" value="1"/>
</dbReference>
<dbReference type="InterPro" id="IPR002401">
    <property type="entry name" value="Cyt_P450_E_grp-I"/>
</dbReference>
<dbReference type="InterPro" id="IPR036396">
    <property type="entry name" value="Cyt_P450_sf"/>
</dbReference>
<organism evidence="5 6">
    <name type="scientific">Malassezia cuniculi</name>
    <dbReference type="NCBI Taxonomy" id="948313"/>
    <lineage>
        <taxon>Eukaryota</taxon>
        <taxon>Fungi</taxon>
        <taxon>Dikarya</taxon>
        <taxon>Basidiomycota</taxon>
        <taxon>Ustilaginomycotina</taxon>
        <taxon>Malasseziomycetes</taxon>
        <taxon>Malasseziales</taxon>
        <taxon>Malasseziaceae</taxon>
        <taxon>Malassezia</taxon>
    </lineage>
</organism>
<dbReference type="GO" id="GO:0005506">
    <property type="term" value="F:iron ion binding"/>
    <property type="evidence" value="ECO:0007669"/>
    <property type="project" value="InterPro"/>
</dbReference>
<name>A0AAF0J754_9BASI</name>
<dbReference type="SUPFAM" id="SSF48264">
    <property type="entry name" value="Cytochrome P450"/>
    <property type="match status" value="1"/>
</dbReference>
<dbReference type="PANTHER" id="PTHR24305">
    <property type="entry name" value="CYTOCHROME P450"/>
    <property type="match status" value="1"/>
</dbReference>
<keyword evidence="3" id="KW-0408">Iron</keyword>
<evidence type="ECO:0000256" key="4">
    <source>
        <dbReference type="SAM" id="Phobius"/>
    </source>
</evidence>
<dbReference type="Gene3D" id="1.10.630.10">
    <property type="entry name" value="Cytochrome P450"/>
    <property type="match status" value="1"/>
</dbReference>
<sequence>MEALSSLSLPQAVALGAVVLVAAVVSIPLIFILIQLVTAFYRMTIGEIFNPWKHIPKVKSTDPLSIIFGDFRAIKTSQPSEKHVEWMDELGPVYRYRHMFQVQRVLLADPKALLHVLSPSRAYQYPKPEYTSQFIAAVIGDGLVASEGERHARQRKIIAPAFAPGAIKDFGPLIHHHAAVLVRKFAWVFDLENKRRKGLLKGDEEIPGQTKSDQDYKLSNPDSAIIDTLFWLSRTTLDIIGEIGFSVQFNSIENGSKDPLAAAMAYLIGSILDVDMAQAIMILLSEKPGLSWIRYLPTTRNRTMRDCRAVVRDHASRIVDNFKKEIINELAADAKSGVSKDAFDEWSSTDTGRPKSVVARMIRANMATGLKPSERMSNDELMHQLTTLIIAGHETTATQNTWALWLLATNKPVQTKLRKILQEAAAKDAAEREELPEEERARWADVPIRDVASITYLDNVVKESVRMLPSVPSTVRVALKDDVVPLSRPYKRADGKGTYNSIVIPKGHELFIPINVIQLSKDLWGEDAGEFNPDRWDNLPSSVINAKMPPGHTFAFIAGPRSCIGKQLAIMETQIILSHLLLEYEFDVVPGWEFTQRQQIVRRAFVDGQRDEGIRMPLIVTPIKK</sequence>
<keyword evidence="2" id="KW-0560">Oxidoreductase</keyword>
<dbReference type="Proteomes" id="UP001219933">
    <property type="component" value="Chromosome 4"/>
</dbReference>
<keyword evidence="4" id="KW-0472">Membrane</keyword>
<dbReference type="PRINTS" id="PR00463">
    <property type="entry name" value="EP450I"/>
</dbReference>
<dbReference type="InterPro" id="IPR001128">
    <property type="entry name" value="Cyt_P450"/>
</dbReference>
<dbReference type="GO" id="GO:0004497">
    <property type="term" value="F:monooxygenase activity"/>
    <property type="evidence" value="ECO:0007669"/>
    <property type="project" value="InterPro"/>
</dbReference>
<keyword evidence="4" id="KW-0812">Transmembrane</keyword>
<dbReference type="InterPro" id="IPR050121">
    <property type="entry name" value="Cytochrome_P450_monoxygenase"/>
</dbReference>
<protein>
    <recommendedName>
        <fullName evidence="7">Cytochrome P450</fullName>
    </recommendedName>
</protein>
<proteinExistence type="inferred from homology"/>
<dbReference type="PRINTS" id="PR00385">
    <property type="entry name" value="P450"/>
</dbReference>
<comment type="similarity">
    <text evidence="1">Belongs to the cytochrome P450 family.</text>
</comment>
<feature type="transmembrane region" description="Helical" evidence="4">
    <location>
        <begin position="12"/>
        <end position="34"/>
    </location>
</feature>
<gene>
    <name evidence="5" type="ORF">MCUN1_002746</name>
</gene>
<evidence type="ECO:0000256" key="3">
    <source>
        <dbReference type="PIRSR" id="PIRSR602401-1"/>
    </source>
</evidence>
<keyword evidence="6" id="KW-1185">Reference proteome</keyword>
<reference evidence="5" key="1">
    <citation type="submission" date="2023-03" db="EMBL/GenBank/DDBJ databases">
        <title>Mating type loci evolution in Malassezia.</title>
        <authorList>
            <person name="Coelho M.A."/>
        </authorList>
    </citation>
    <scope>NUCLEOTIDE SEQUENCE</scope>
    <source>
        <strain evidence="5">CBS 11721</strain>
    </source>
</reference>